<dbReference type="Pfam" id="PF01380">
    <property type="entry name" value="SIS"/>
    <property type="match status" value="2"/>
</dbReference>
<dbReference type="PROSITE" id="PS51278">
    <property type="entry name" value="GATASE_TYPE_2"/>
    <property type="match status" value="1"/>
</dbReference>
<dbReference type="PANTHER" id="PTHR10937:SF0">
    <property type="entry name" value="GLUTAMINE--FRUCTOSE-6-PHOSPHATE TRANSAMINASE (ISOMERIZING)"/>
    <property type="match status" value="1"/>
</dbReference>
<evidence type="ECO:0000256" key="1">
    <source>
        <dbReference type="ARBA" id="ARBA00001031"/>
    </source>
</evidence>
<comment type="function">
    <text evidence="8">Catalyzes the first step in hexosamine metabolism, converting fructose-6P into glucosamine-6P using glutamine as a nitrogen source.</text>
</comment>
<dbReference type="Gene3D" id="3.60.20.10">
    <property type="entry name" value="Glutamine Phosphoribosylpyrophosphate, subunit 1, domain 1"/>
    <property type="match status" value="1"/>
</dbReference>
<evidence type="ECO:0000256" key="3">
    <source>
        <dbReference type="ARBA" id="ARBA00016090"/>
    </source>
</evidence>
<evidence type="ECO:0000256" key="4">
    <source>
        <dbReference type="ARBA" id="ARBA00022576"/>
    </source>
</evidence>
<keyword evidence="7" id="KW-0315">Glutamine amidotransferase</keyword>
<proteinExistence type="inferred from homology"/>
<dbReference type="PROSITE" id="PS51464">
    <property type="entry name" value="SIS"/>
    <property type="match status" value="2"/>
</dbReference>
<keyword evidence="12" id="KW-1185">Reference proteome</keyword>
<evidence type="ECO:0000256" key="6">
    <source>
        <dbReference type="ARBA" id="ARBA00022737"/>
    </source>
</evidence>
<feature type="domain" description="SIS" evidence="10">
    <location>
        <begin position="295"/>
        <end position="434"/>
    </location>
</feature>
<feature type="domain" description="SIS" evidence="10">
    <location>
        <begin position="467"/>
        <end position="608"/>
    </location>
</feature>
<dbReference type="RefSeq" id="WP_279650649.1">
    <property type="nucleotide sequence ID" value="NZ_CP122539.1"/>
</dbReference>
<feature type="initiator methionine" description="Removed" evidence="8">
    <location>
        <position position="1"/>
    </location>
</feature>
<dbReference type="HAMAP" id="MF_00164">
    <property type="entry name" value="GlmS"/>
    <property type="match status" value="1"/>
</dbReference>
<dbReference type="CDD" id="cd00714">
    <property type="entry name" value="GFAT"/>
    <property type="match status" value="1"/>
</dbReference>
<name>A0ABY8L087_9FLAO</name>
<dbReference type="CDD" id="cd05009">
    <property type="entry name" value="SIS_GlmS_GlmD_2"/>
    <property type="match status" value="1"/>
</dbReference>
<gene>
    <name evidence="8 11" type="primary">glmS</name>
    <name evidence="11" type="ORF">P8625_11765</name>
</gene>
<dbReference type="InterPro" id="IPR005855">
    <property type="entry name" value="GFAT"/>
</dbReference>
<feature type="active site" description="Nucleophile; for GATase activity" evidence="8">
    <location>
        <position position="2"/>
    </location>
</feature>
<evidence type="ECO:0000256" key="7">
    <source>
        <dbReference type="ARBA" id="ARBA00022962"/>
    </source>
</evidence>
<dbReference type="SUPFAM" id="SSF53697">
    <property type="entry name" value="SIS domain"/>
    <property type="match status" value="1"/>
</dbReference>
<dbReference type="PANTHER" id="PTHR10937">
    <property type="entry name" value="GLUCOSAMINE--FRUCTOSE-6-PHOSPHATE AMINOTRANSFERASE, ISOMERIZING"/>
    <property type="match status" value="1"/>
</dbReference>
<keyword evidence="6" id="KW-0677">Repeat</keyword>
<evidence type="ECO:0000313" key="12">
    <source>
        <dbReference type="Proteomes" id="UP001232001"/>
    </source>
</evidence>
<evidence type="ECO:0000259" key="10">
    <source>
        <dbReference type="PROSITE" id="PS51464"/>
    </source>
</evidence>
<dbReference type="SUPFAM" id="SSF56235">
    <property type="entry name" value="N-terminal nucleophile aminohydrolases (Ntn hydrolases)"/>
    <property type="match status" value="1"/>
</dbReference>
<dbReference type="EMBL" id="CP122539">
    <property type="protein sequence ID" value="WGH74755.1"/>
    <property type="molecule type" value="Genomic_DNA"/>
</dbReference>
<comment type="subunit">
    <text evidence="8">Homodimer.</text>
</comment>
<dbReference type="InterPro" id="IPR035490">
    <property type="entry name" value="GlmS/FrlB_SIS"/>
</dbReference>
<keyword evidence="8" id="KW-0963">Cytoplasm</keyword>
<dbReference type="InterPro" id="IPR047084">
    <property type="entry name" value="GFAT_N"/>
</dbReference>
<feature type="active site" description="For Fru-6P isomerization activity" evidence="8">
    <location>
        <position position="613"/>
    </location>
</feature>
<dbReference type="InterPro" id="IPR029055">
    <property type="entry name" value="Ntn_hydrolases_N"/>
</dbReference>
<dbReference type="Gene3D" id="3.40.50.10490">
    <property type="entry name" value="Glucose-6-phosphate isomerase like protein, domain 1"/>
    <property type="match status" value="2"/>
</dbReference>
<comment type="catalytic activity">
    <reaction evidence="1 8">
        <text>D-fructose 6-phosphate + L-glutamine = D-glucosamine 6-phosphate + L-glutamate</text>
        <dbReference type="Rhea" id="RHEA:13237"/>
        <dbReference type="ChEBI" id="CHEBI:29985"/>
        <dbReference type="ChEBI" id="CHEBI:58359"/>
        <dbReference type="ChEBI" id="CHEBI:58725"/>
        <dbReference type="ChEBI" id="CHEBI:61527"/>
        <dbReference type="EC" id="2.6.1.16"/>
    </reaction>
</comment>
<evidence type="ECO:0000313" key="11">
    <source>
        <dbReference type="EMBL" id="WGH74755.1"/>
    </source>
</evidence>
<organism evidence="11 12">
    <name type="scientific">Tenacibaculum tangerinum</name>
    <dbReference type="NCBI Taxonomy" id="3038772"/>
    <lineage>
        <taxon>Bacteria</taxon>
        <taxon>Pseudomonadati</taxon>
        <taxon>Bacteroidota</taxon>
        <taxon>Flavobacteriia</taxon>
        <taxon>Flavobacteriales</taxon>
        <taxon>Flavobacteriaceae</taxon>
        <taxon>Tenacibaculum</taxon>
    </lineage>
</organism>
<evidence type="ECO:0000256" key="2">
    <source>
        <dbReference type="ARBA" id="ARBA00012916"/>
    </source>
</evidence>
<dbReference type="InterPro" id="IPR001347">
    <property type="entry name" value="SIS_dom"/>
</dbReference>
<evidence type="ECO:0000256" key="8">
    <source>
        <dbReference type="HAMAP-Rule" id="MF_00164"/>
    </source>
</evidence>
<protein>
    <recommendedName>
        <fullName evidence="3 8">Glutamine--fructose-6-phosphate aminotransferase [isomerizing]</fullName>
        <ecNumber evidence="2 8">2.6.1.16</ecNumber>
    </recommendedName>
    <alternativeName>
        <fullName evidence="8">D-fructose-6-phosphate amidotransferase</fullName>
    </alternativeName>
    <alternativeName>
        <fullName evidence="8">GFAT</fullName>
    </alternativeName>
    <alternativeName>
        <fullName evidence="8">Glucosamine-6-phosphate synthase</fullName>
    </alternativeName>
    <alternativeName>
        <fullName evidence="8">Hexosephosphate aminotransferase</fullName>
    </alternativeName>
    <alternativeName>
        <fullName evidence="8">L-glutamine--D-fructose-6-phosphate amidotransferase</fullName>
    </alternativeName>
</protein>
<dbReference type="CDD" id="cd05008">
    <property type="entry name" value="SIS_GlmS_GlmD_1"/>
    <property type="match status" value="1"/>
</dbReference>
<evidence type="ECO:0000256" key="5">
    <source>
        <dbReference type="ARBA" id="ARBA00022679"/>
    </source>
</evidence>
<dbReference type="EC" id="2.6.1.16" evidence="2 8"/>
<dbReference type="NCBIfam" id="TIGR01135">
    <property type="entry name" value="glmS"/>
    <property type="match status" value="1"/>
</dbReference>
<evidence type="ECO:0000259" key="9">
    <source>
        <dbReference type="PROSITE" id="PS51278"/>
    </source>
</evidence>
<dbReference type="InterPro" id="IPR046348">
    <property type="entry name" value="SIS_dom_sf"/>
</dbReference>
<sequence length="618" mass="68125">MCGITGYIGHREAYPIVINGLKRLEYRGYDSAGIMMYDGETMHLSKTKGKVSDLEIITNREEQRKKGNIGIGHTRWATHGVPNDVNSHPHFSESGDLVIVHNGIIENYDTIKKELTLRGYQFKSDTDTEVLVNLIEEVKKTEGCKLGKAVQLALTNVIGAYAIAVFDKTKPNELVVARLGSPIAIGVGKNNEEFFVASDASPFIEYTKNAIYLEDGELAIIKRNRGIKVRKIENDKEIDANIQKLQLSLDQIEKGGYDHFMLKEIYEQPKAIRDTYRGRMLPNEGLIRMSGIDDNMSKFLNADRIIIVACGTSWHAGLVGEYLFEDMARIPVEVEYASEFRYRNPIITPKDVVIAISQSGETADTLAAIKLAKSKGAFVFGVCNVVGSSIARETHAGAYTHAGPEIGVASTKAFTTQITVLSLIALKLAQAKGTLSKSAVNAYLQTLQQIPNQVETLLKTNEQAKEIANVYKNAKNCLYLGRGFNFPVALEGALKLKEISYIHAEGYPAAEMKHGPIALIDENMPVFVIATSKGHYEKVVSNIQEIKSRSGKIVAVVTEGDETVKEIADHVIEIPDTEEAFTPLLTTIPLQLLSYHIAVMLGKNVDQPRNLAKSVTVE</sequence>
<dbReference type="NCBIfam" id="NF001484">
    <property type="entry name" value="PRK00331.1"/>
    <property type="match status" value="1"/>
</dbReference>
<accession>A0ABY8L087</accession>
<dbReference type="GO" id="GO:0004360">
    <property type="term" value="F:glutamine-fructose-6-phosphate transaminase (isomerizing) activity"/>
    <property type="evidence" value="ECO:0007669"/>
    <property type="project" value="UniProtKB-EC"/>
</dbReference>
<keyword evidence="4 8" id="KW-0032">Aminotransferase</keyword>
<keyword evidence="5 8" id="KW-0808">Transferase</keyword>
<feature type="domain" description="Glutamine amidotransferase type-2" evidence="9">
    <location>
        <begin position="2"/>
        <end position="224"/>
    </location>
</feature>
<reference evidence="11 12" key="1">
    <citation type="submission" date="2023-04" db="EMBL/GenBank/DDBJ databases">
        <title>Tenacibaculum tangerinum sp. nov., isolated from sea tidal flat of South Korea.</title>
        <authorList>
            <person name="Lee S.H."/>
            <person name="Kim J.-J."/>
        </authorList>
    </citation>
    <scope>NUCLEOTIDE SEQUENCE [LARGE SCALE GENOMIC DNA]</scope>
    <source>
        <strain evidence="11 12">GRR-S3-23</strain>
    </source>
</reference>
<dbReference type="Proteomes" id="UP001232001">
    <property type="component" value="Chromosome"/>
</dbReference>
<comment type="subcellular location">
    <subcellularLocation>
        <location evidence="8">Cytoplasm</location>
    </subcellularLocation>
</comment>
<dbReference type="Pfam" id="PF13522">
    <property type="entry name" value="GATase_6"/>
    <property type="match status" value="1"/>
</dbReference>
<dbReference type="InterPro" id="IPR035466">
    <property type="entry name" value="GlmS/AgaS_SIS"/>
</dbReference>
<dbReference type="InterPro" id="IPR017932">
    <property type="entry name" value="GATase_2_dom"/>
</dbReference>